<evidence type="ECO:0000256" key="3">
    <source>
        <dbReference type="SAM" id="MobiDB-lite"/>
    </source>
</evidence>
<dbReference type="SMART" id="SM00256">
    <property type="entry name" value="FBOX"/>
    <property type="match status" value="1"/>
</dbReference>
<dbReference type="Proteomes" id="UP001157006">
    <property type="component" value="Chromosome 1L"/>
</dbReference>
<dbReference type="PANTHER" id="PTHR46550">
    <property type="entry name" value="F-BOX ONLY PROTEIN 3"/>
    <property type="match status" value="1"/>
</dbReference>
<organism evidence="5 6">
    <name type="scientific">Vicia faba</name>
    <name type="common">Broad bean</name>
    <name type="synonym">Faba vulgaris</name>
    <dbReference type="NCBI Taxonomy" id="3906"/>
    <lineage>
        <taxon>Eukaryota</taxon>
        <taxon>Viridiplantae</taxon>
        <taxon>Streptophyta</taxon>
        <taxon>Embryophyta</taxon>
        <taxon>Tracheophyta</taxon>
        <taxon>Spermatophyta</taxon>
        <taxon>Magnoliopsida</taxon>
        <taxon>eudicotyledons</taxon>
        <taxon>Gunneridae</taxon>
        <taxon>Pentapetalae</taxon>
        <taxon>rosids</taxon>
        <taxon>fabids</taxon>
        <taxon>Fabales</taxon>
        <taxon>Fabaceae</taxon>
        <taxon>Papilionoideae</taxon>
        <taxon>50 kb inversion clade</taxon>
        <taxon>NPAAA clade</taxon>
        <taxon>Hologalegina</taxon>
        <taxon>IRL clade</taxon>
        <taxon>Fabeae</taxon>
        <taxon>Vicia</taxon>
    </lineage>
</organism>
<feature type="compositionally biased region" description="Polar residues" evidence="3">
    <location>
        <begin position="47"/>
        <end position="61"/>
    </location>
</feature>
<feature type="region of interest" description="Disordered" evidence="3">
    <location>
        <begin position="20"/>
        <end position="61"/>
    </location>
</feature>
<reference evidence="5 6" key="1">
    <citation type="submission" date="2023-01" db="EMBL/GenBank/DDBJ databases">
        <authorList>
            <person name="Kreplak J."/>
        </authorList>
    </citation>
    <scope>NUCLEOTIDE SEQUENCE [LARGE SCALE GENOMIC DNA]</scope>
</reference>
<dbReference type="Gene3D" id="1.20.1280.50">
    <property type="match status" value="1"/>
</dbReference>
<evidence type="ECO:0000313" key="6">
    <source>
        <dbReference type="Proteomes" id="UP001157006"/>
    </source>
</evidence>
<evidence type="ECO:0000259" key="4">
    <source>
        <dbReference type="PROSITE" id="PS50181"/>
    </source>
</evidence>
<keyword evidence="2" id="KW-0833">Ubl conjugation pathway</keyword>
<comment type="pathway">
    <text evidence="1">Protein modification; protein ubiquitination.</text>
</comment>
<keyword evidence="6" id="KW-1185">Reference proteome</keyword>
<feature type="compositionally biased region" description="Basic and acidic residues" evidence="3">
    <location>
        <begin position="32"/>
        <end position="42"/>
    </location>
</feature>
<accession>A0AAV0YQK2</accession>
<proteinExistence type="predicted"/>
<dbReference type="CDD" id="cd22166">
    <property type="entry name" value="F-box_AtSKIP31-like"/>
    <property type="match status" value="1"/>
</dbReference>
<sequence>MTLSEDEDENLAQFLESEILSEVSDKEEENVDEPKAKRKCIEEAESTDQGTKQGSGSSSVPKNYGVNNAVMMRRIETGSFSKVPPELFHHILKFLSSEDLISCTLVCKFLSYAASDEALWRRLYCMRWGLLPPTRKIRDCPWKKLYIQRDEKDMDELVRSCQNEFKEYYIQMQTAKRSQAPHPSQLKDDSIILDKTLADQVSSWKSSRGLSDTVVTDHACSGKACTYYQIGDVFICEKTGQVHVCDETCKEVVMDPAEEILVCTISGHCFDGLLSASEMEPDFEQQQGVAVDEEEPFMGSGRFARAYLLGYNCADEKELEDTLRYC</sequence>
<dbReference type="GO" id="GO:0005737">
    <property type="term" value="C:cytoplasm"/>
    <property type="evidence" value="ECO:0007669"/>
    <property type="project" value="TreeGrafter"/>
</dbReference>
<dbReference type="FunFam" id="1.20.1280.50:FF:000048">
    <property type="entry name" value="F-box family protein-like"/>
    <property type="match status" value="1"/>
</dbReference>
<gene>
    <name evidence="5" type="ORF">VFH_I345840</name>
</gene>
<dbReference type="SUPFAM" id="SSF81383">
    <property type="entry name" value="F-box domain"/>
    <property type="match status" value="1"/>
</dbReference>
<dbReference type="PROSITE" id="PS50181">
    <property type="entry name" value="FBOX"/>
    <property type="match status" value="1"/>
</dbReference>
<dbReference type="Pfam" id="PF03048">
    <property type="entry name" value="Herpes_UL92"/>
    <property type="match status" value="1"/>
</dbReference>
<dbReference type="InterPro" id="IPR001810">
    <property type="entry name" value="F-box_dom"/>
</dbReference>
<dbReference type="Pfam" id="PF12937">
    <property type="entry name" value="F-box-like"/>
    <property type="match status" value="1"/>
</dbReference>
<dbReference type="InterPro" id="IPR052121">
    <property type="entry name" value="F-box_SCF_Substrate_Recog"/>
</dbReference>
<dbReference type="AlphaFoldDB" id="A0AAV0YQK2"/>
<dbReference type="PANTHER" id="PTHR46550:SF1">
    <property type="entry name" value="F-BOX PROTEIN 3"/>
    <property type="match status" value="1"/>
</dbReference>
<dbReference type="EMBL" id="OX451736">
    <property type="protein sequence ID" value="CAI8588401.1"/>
    <property type="molecule type" value="Genomic_DNA"/>
</dbReference>
<evidence type="ECO:0000313" key="5">
    <source>
        <dbReference type="EMBL" id="CAI8588401.1"/>
    </source>
</evidence>
<name>A0AAV0YQK2_VICFA</name>
<dbReference type="InterPro" id="IPR036047">
    <property type="entry name" value="F-box-like_dom_sf"/>
</dbReference>
<dbReference type="InterPro" id="IPR004289">
    <property type="entry name" value="Herpes_UL92"/>
</dbReference>
<feature type="domain" description="F-box" evidence="4">
    <location>
        <begin position="77"/>
        <end position="123"/>
    </location>
</feature>
<evidence type="ECO:0000256" key="2">
    <source>
        <dbReference type="ARBA" id="ARBA00022786"/>
    </source>
</evidence>
<evidence type="ECO:0000256" key="1">
    <source>
        <dbReference type="ARBA" id="ARBA00004906"/>
    </source>
</evidence>
<protein>
    <recommendedName>
        <fullName evidence="4">F-box domain-containing protein</fullName>
    </recommendedName>
</protein>